<sequence>MAFSALDWFVGGNDPLTSTRGSFLSGLDNSFTGNLDYNRQKELQQMSQVYSALEAQKNRDFQERLSKTSYQRAVADLKAAGLNPALAYGQGGSSTPSGSAASSGTASANHTDGLGAIASIVTSIASIARTAGGYTSGLQASQHSRPVIVNVRK</sequence>
<accession>A0AAU8B3L8</accession>
<organism evidence="3">
    <name type="scientific">Dulem virus 93</name>
    <dbReference type="NCBI Taxonomy" id="3145804"/>
    <lineage>
        <taxon>Viruses</taxon>
        <taxon>Monodnaviria</taxon>
        <taxon>Sangervirae</taxon>
        <taxon>Phixviricota</taxon>
        <taxon>Malgrandaviricetes</taxon>
        <taxon>Petitvirales</taxon>
        <taxon>Microviridae</taxon>
        <taxon>Microvirus</taxon>
    </lineage>
</organism>
<evidence type="ECO:0000313" key="3">
    <source>
        <dbReference type="EMBL" id="XCD06155.1"/>
    </source>
</evidence>
<proteinExistence type="predicted"/>
<reference evidence="3" key="1">
    <citation type="submission" date="2024-03" db="EMBL/GenBank/DDBJ databases">
        <title>Diverse circular DNA viruses in blood, oral, and fecal samples of captive lemurs.</title>
        <authorList>
            <person name="Paietta E.N."/>
            <person name="Kraberger S."/>
            <person name="Lund M.C."/>
            <person name="Custer J.M."/>
            <person name="Vargas K.M."/>
            <person name="Ehmke E.E."/>
            <person name="Yoder A.D."/>
            <person name="Varsani A."/>
        </authorList>
    </citation>
    <scope>NUCLEOTIDE SEQUENCE</scope>
    <source>
        <strain evidence="2">Duke_24FF_1321</strain>
        <strain evidence="3">Duke_25FF_1364</strain>
    </source>
</reference>
<dbReference type="EMBL" id="PP511516">
    <property type="protein sequence ID" value="XCD04858.1"/>
    <property type="molecule type" value="Genomic_DNA"/>
</dbReference>
<evidence type="ECO:0000313" key="2">
    <source>
        <dbReference type="EMBL" id="XCD04858.1"/>
    </source>
</evidence>
<evidence type="ECO:0000256" key="1">
    <source>
        <dbReference type="SAM" id="MobiDB-lite"/>
    </source>
</evidence>
<protein>
    <submittedName>
        <fullName evidence="3">DNA pilot protein</fullName>
    </submittedName>
</protein>
<name>A0AAU8B3L8_9VIRU</name>
<feature type="region of interest" description="Disordered" evidence="1">
    <location>
        <begin position="88"/>
        <end position="108"/>
    </location>
</feature>
<feature type="compositionally biased region" description="Low complexity" evidence="1">
    <location>
        <begin position="93"/>
        <end position="108"/>
    </location>
</feature>
<dbReference type="EMBL" id="PP511641">
    <property type="protein sequence ID" value="XCD06155.1"/>
    <property type="molecule type" value="Genomic_DNA"/>
</dbReference>